<reference evidence="1" key="1">
    <citation type="submission" date="2004-01" db="EMBL/GenBank/DDBJ databases">
        <authorList>
            <person name="Stapleton M."/>
            <person name="Brokstein P."/>
            <person name="Hong L."/>
            <person name="Agbayani A."/>
            <person name="Carlson J."/>
            <person name="Champe M."/>
            <person name="Chavez C."/>
            <person name="Dorsett V."/>
            <person name="Dresnek D."/>
            <person name="Farfan D."/>
            <person name="Frise E."/>
            <person name="George R."/>
            <person name="Gonzalez M."/>
            <person name="Guarin H."/>
            <person name="Kronmiller B."/>
            <person name="Li P."/>
            <person name="Liao G."/>
            <person name="Miranda A."/>
            <person name="Mungall C.J."/>
            <person name="Nunoo J."/>
            <person name="Pacleb J."/>
            <person name="Paragas V."/>
            <person name="Park S."/>
            <person name="Patel S."/>
            <person name="Phouanenavong S."/>
            <person name="Wan K."/>
            <person name="Yu C."/>
            <person name="Lewis S.E."/>
            <person name="Rubin G.M."/>
            <person name="Celniker S."/>
        </authorList>
    </citation>
    <scope>NUCLEOTIDE SEQUENCE</scope>
    <source>
        <strain evidence="1">Berkeley</strain>
    </source>
</reference>
<evidence type="ECO:0000313" key="1">
    <source>
        <dbReference type="EMBL" id="AAR88541.1"/>
    </source>
</evidence>
<name>Q6NNV3_DROME</name>
<dbReference type="AlphaFoldDB" id="Q6NNV3"/>
<dbReference type="EMBL" id="BT011180">
    <property type="protein sequence ID" value="AAR88541.1"/>
    <property type="molecule type" value="mRNA"/>
</dbReference>
<accession>Q6NNV3</accession>
<protein>
    <submittedName>
        <fullName evidence="1">RE44040p</fullName>
    </submittedName>
</protein>
<organism evidence="1">
    <name type="scientific">Drosophila melanogaster</name>
    <name type="common">Fruit fly</name>
    <dbReference type="NCBI Taxonomy" id="7227"/>
    <lineage>
        <taxon>Eukaryota</taxon>
        <taxon>Metazoa</taxon>
        <taxon>Ecdysozoa</taxon>
        <taxon>Arthropoda</taxon>
        <taxon>Hexapoda</taxon>
        <taxon>Insecta</taxon>
        <taxon>Pterygota</taxon>
        <taxon>Neoptera</taxon>
        <taxon>Endopterygota</taxon>
        <taxon>Diptera</taxon>
        <taxon>Brachycera</taxon>
        <taxon>Muscomorpha</taxon>
        <taxon>Ephydroidea</taxon>
        <taxon>Drosophilidae</taxon>
        <taxon>Drosophila</taxon>
        <taxon>Sophophora</taxon>
    </lineage>
</organism>
<proteinExistence type="evidence at transcript level"/>
<sequence length="65" mass="7579">MTTQDRLVCKRSRIFRLDALYGGDHLASLLILMRSFAFCTFLETSRTPLIWTRAWANSSRSRALR</sequence>